<evidence type="ECO:0000313" key="5">
    <source>
        <dbReference type="Proteomes" id="UP000663832"/>
    </source>
</evidence>
<evidence type="ECO:0000313" key="4">
    <source>
        <dbReference type="EMBL" id="CAF1120374.1"/>
    </source>
</evidence>
<organism evidence="3 6">
    <name type="scientific">Adineta steineri</name>
    <dbReference type="NCBI Taxonomy" id="433720"/>
    <lineage>
        <taxon>Eukaryota</taxon>
        <taxon>Metazoa</taxon>
        <taxon>Spiralia</taxon>
        <taxon>Gnathifera</taxon>
        <taxon>Rotifera</taxon>
        <taxon>Eurotatoria</taxon>
        <taxon>Bdelloidea</taxon>
        <taxon>Adinetida</taxon>
        <taxon>Adinetidae</taxon>
        <taxon>Adineta</taxon>
    </lineage>
</organism>
<evidence type="ECO:0000313" key="3">
    <source>
        <dbReference type="EMBL" id="CAF1045524.1"/>
    </source>
</evidence>
<dbReference type="EMBL" id="CAJNOI010000093">
    <property type="protein sequence ID" value="CAF1045524.1"/>
    <property type="molecule type" value="Genomic_DNA"/>
</dbReference>
<evidence type="ECO:0000256" key="1">
    <source>
        <dbReference type="SAM" id="MobiDB-lite"/>
    </source>
</evidence>
<comment type="caution">
    <text evidence="3">The sequence shown here is derived from an EMBL/GenBank/DDBJ whole genome shotgun (WGS) entry which is preliminary data.</text>
</comment>
<feature type="transmembrane region" description="Helical" evidence="2">
    <location>
        <begin position="60"/>
        <end position="85"/>
    </location>
</feature>
<name>A0A814JYX6_9BILA</name>
<feature type="region of interest" description="Disordered" evidence="1">
    <location>
        <begin position="24"/>
        <end position="52"/>
    </location>
</feature>
<reference evidence="3" key="1">
    <citation type="submission" date="2021-02" db="EMBL/GenBank/DDBJ databases">
        <authorList>
            <person name="Nowell W R."/>
        </authorList>
    </citation>
    <scope>NUCLEOTIDE SEQUENCE</scope>
</reference>
<feature type="compositionally biased region" description="Polar residues" evidence="1">
    <location>
        <begin position="28"/>
        <end position="52"/>
    </location>
</feature>
<sequence length="229" mass="24175">MSKSPGSPIKTSDEKLGRFSFVRGYHTPPQQSRTTTQDQIKNVPSGSSATKSKCSVSRCIGLELLILLLLLVLAALIIPIVVIILDTRSSPCSTTYSQTFTSGVTATTQCTAWQVFTTGLTCSSYSLMQMYGSNDPVGITVDSSSVATALAYALRYNATFGISYNGITWKIGSCTCCGGSSYEITATGILCSNPSGYTMRPCYGSGSCWGGINSATCGAATQTMSLHFE</sequence>
<dbReference type="Proteomes" id="UP000663877">
    <property type="component" value="Unassembled WGS sequence"/>
</dbReference>
<proteinExistence type="predicted"/>
<keyword evidence="2" id="KW-0472">Membrane</keyword>
<evidence type="ECO:0000313" key="6">
    <source>
        <dbReference type="Proteomes" id="UP000663877"/>
    </source>
</evidence>
<evidence type="ECO:0000256" key="2">
    <source>
        <dbReference type="SAM" id="Phobius"/>
    </source>
</evidence>
<gene>
    <name evidence="3" type="ORF">BJG266_LOCUS18314</name>
    <name evidence="4" type="ORF">QVE165_LOCUS21360</name>
</gene>
<protein>
    <submittedName>
        <fullName evidence="3">Uncharacterized protein</fullName>
    </submittedName>
</protein>
<keyword evidence="2" id="KW-1133">Transmembrane helix</keyword>
<dbReference type="Proteomes" id="UP000663832">
    <property type="component" value="Unassembled WGS sequence"/>
</dbReference>
<dbReference type="AlphaFoldDB" id="A0A814JYX6"/>
<keyword evidence="2" id="KW-0812">Transmembrane</keyword>
<keyword evidence="5" id="KW-1185">Reference proteome</keyword>
<dbReference type="EMBL" id="CAJNOM010000137">
    <property type="protein sequence ID" value="CAF1120374.1"/>
    <property type="molecule type" value="Genomic_DNA"/>
</dbReference>
<dbReference type="OrthoDB" id="10012598at2759"/>
<accession>A0A814JYX6</accession>